<dbReference type="EMBL" id="JBBNAG010000004">
    <property type="protein sequence ID" value="KAK9140269.1"/>
    <property type="molecule type" value="Genomic_DNA"/>
</dbReference>
<name>A0AAP0JUY0_9MAGN</name>
<evidence type="ECO:0000313" key="1">
    <source>
        <dbReference type="EMBL" id="KAK9140269.1"/>
    </source>
</evidence>
<sequence length="86" mass="9603">MGNRDFTDIVGIGYVCVQTNVSCTVIVKYVQHVPDLQLSLTSTHALDLDGYHNVFGGKEWKLIKGSIVVAKIELHTLQDSIEDRQM</sequence>
<evidence type="ECO:0000313" key="2">
    <source>
        <dbReference type="Proteomes" id="UP001419268"/>
    </source>
</evidence>
<keyword evidence="2" id="KW-1185">Reference proteome</keyword>
<dbReference type="Proteomes" id="UP001419268">
    <property type="component" value="Unassembled WGS sequence"/>
</dbReference>
<gene>
    <name evidence="1" type="ORF">Scep_009950</name>
</gene>
<comment type="caution">
    <text evidence="1">The sequence shown here is derived from an EMBL/GenBank/DDBJ whole genome shotgun (WGS) entry which is preliminary data.</text>
</comment>
<dbReference type="AlphaFoldDB" id="A0AAP0JUY0"/>
<protein>
    <submittedName>
        <fullName evidence="1">Uncharacterized protein</fullName>
    </submittedName>
</protein>
<reference evidence="1 2" key="1">
    <citation type="submission" date="2024-01" db="EMBL/GenBank/DDBJ databases">
        <title>Genome assemblies of Stephania.</title>
        <authorList>
            <person name="Yang L."/>
        </authorList>
    </citation>
    <scope>NUCLEOTIDE SEQUENCE [LARGE SCALE GENOMIC DNA]</scope>
    <source>
        <strain evidence="1">JXDWG</strain>
        <tissue evidence="1">Leaf</tissue>
    </source>
</reference>
<accession>A0AAP0JUY0</accession>
<proteinExistence type="predicted"/>
<organism evidence="1 2">
    <name type="scientific">Stephania cephalantha</name>
    <dbReference type="NCBI Taxonomy" id="152367"/>
    <lineage>
        <taxon>Eukaryota</taxon>
        <taxon>Viridiplantae</taxon>
        <taxon>Streptophyta</taxon>
        <taxon>Embryophyta</taxon>
        <taxon>Tracheophyta</taxon>
        <taxon>Spermatophyta</taxon>
        <taxon>Magnoliopsida</taxon>
        <taxon>Ranunculales</taxon>
        <taxon>Menispermaceae</taxon>
        <taxon>Menispermoideae</taxon>
        <taxon>Cissampelideae</taxon>
        <taxon>Stephania</taxon>
    </lineage>
</organism>